<feature type="chain" id="PRO_5038572918" evidence="1">
    <location>
        <begin position="20"/>
        <end position="532"/>
    </location>
</feature>
<dbReference type="PATRIC" id="fig|1196324.3.peg.1450"/>
<keyword evidence="4" id="KW-1185">Reference proteome</keyword>
<sequence>MKRLLKFAGIGAAAAAAVAALAVKKTKSQNDQAVLQSHKTPSFSQRTLDFKPFKKAMHEMSRKRHSEIDAMVANASILSIQKRLKRKELTCQELVTYYVINIEKNDEDTLNAVVELNPDALTIAKKLDDTNHVTNGKLFGIPLLLKDNIGTADRMHTSAGADVLKEAFTDEDAFLVEQIRKQQGILLGKTNMSEWAYYMSEKAPNGYSSLGGQTMNPYGGFDVGGSSSGSGVAVAANLAPLAVGTETCGSIISPATQNSVVGLKPTFGTISRHRIIPIASALDTAGPMAKSVEDVAVLFEVMNVVDERDPASISCSFSATAVQSLDQKQASRMTIAYLAHPDTTQEEEQIVTRVMKELQYSGFYVTKVQLESPKHIDLNSIMRESFENDVNAYLKKTKTHSSLTVQQIVDYNKKRITFRAPFGQECLVESVENKHMNSQELAHHIAQTREQARSFLDAAMANGADALLTLGTSHAVEYCGAGYPALSIPAGYKANGEPVGITLIGKPRSEEKLLSIGRTYEEETKHRRSPSL</sequence>
<accession>I8AKH7</accession>
<dbReference type="STRING" id="1196324.A374_07081"/>
<dbReference type="PANTHER" id="PTHR42678">
    <property type="entry name" value="AMIDASE"/>
    <property type="match status" value="1"/>
</dbReference>
<dbReference type="EC" id="3.5.1.4" evidence="3"/>
<dbReference type="RefSeq" id="WP_007201513.1">
    <property type="nucleotide sequence ID" value="NZ_AKKV01000023.1"/>
</dbReference>
<evidence type="ECO:0000313" key="3">
    <source>
        <dbReference type="EMBL" id="EIT86064.1"/>
    </source>
</evidence>
<dbReference type="AlphaFoldDB" id="I8AKH7"/>
<evidence type="ECO:0000259" key="2">
    <source>
        <dbReference type="Pfam" id="PF01425"/>
    </source>
</evidence>
<gene>
    <name evidence="3" type="ORF">A374_07081</name>
</gene>
<feature type="signal peptide" evidence="1">
    <location>
        <begin position="1"/>
        <end position="19"/>
    </location>
</feature>
<reference evidence="3 4" key="1">
    <citation type="journal article" date="2012" name="J. Bacteriol.">
        <title>Genome of Bacillus macauensis ZFHKF-1, a Long-Chain-Forming Bacterium.</title>
        <authorList>
            <person name="Cai L."/>
            <person name="Zhang T."/>
        </authorList>
    </citation>
    <scope>NUCLEOTIDE SEQUENCE [LARGE SCALE GENOMIC DNA]</scope>
    <source>
        <strain evidence="3 4">ZFHKF-1</strain>
    </source>
</reference>
<organism evidence="3 4">
    <name type="scientific">Fictibacillus macauensis ZFHKF-1</name>
    <dbReference type="NCBI Taxonomy" id="1196324"/>
    <lineage>
        <taxon>Bacteria</taxon>
        <taxon>Bacillati</taxon>
        <taxon>Bacillota</taxon>
        <taxon>Bacilli</taxon>
        <taxon>Bacillales</taxon>
        <taxon>Fictibacillaceae</taxon>
        <taxon>Fictibacillus</taxon>
    </lineage>
</organism>
<keyword evidence="3" id="KW-0378">Hydrolase</keyword>
<dbReference type="OrthoDB" id="9811471at2"/>
<dbReference type="PANTHER" id="PTHR42678:SF34">
    <property type="entry name" value="OS04G0183300 PROTEIN"/>
    <property type="match status" value="1"/>
</dbReference>
<dbReference type="Proteomes" id="UP000004080">
    <property type="component" value="Unassembled WGS sequence"/>
</dbReference>
<dbReference type="Gene3D" id="3.90.1300.10">
    <property type="entry name" value="Amidase signature (AS) domain"/>
    <property type="match status" value="1"/>
</dbReference>
<feature type="domain" description="Amidase" evidence="2">
    <location>
        <begin position="93"/>
        <end position="469"/>
    </location>
</feature>
<dbReference type="GO" id="GO:0004040">
    <property type="term" value="F:amidase activity"/>
    <property type="evidence" value="ECO:0007669"/>
    <property type="project" value="UniProtKB-EC"/>
</dbReference>
<proteinExistence type="predicted"/>
<dbReference type="Pfam" id="PF01425">
    <property type="entry name" value="Amidase"/>
    <property type="match status" value="1"/>
</dbReference>
<name>I8AKH7_9BACL</name>
<evidence type="ECO:0000313" key="4">
    <source>
        <dbReference type="Proteomes" id="UP000004080"/>
    </source>
</evidence>
<dbReference type="EMBL" id="AKKV01000023">
    <property type="protein sequence ID" value="EIT86064.1"/>
    <property type="molecule type" value="Genomic_DNA"/>
</dbReference>
<dbReference type="eggNOG" id="COG0154">
    <property type="taxonomic scope" value="Bacteria"/>
</dbReference>
<comment type="caution">
    <text evidence="3">The sequence shown here is derived from an EMBL/GenBank/DDBJ whole genome shotgun (WGS) entry which is preliminary data.</text>
</comment>
<protein>
    <submittedName>
        <fullName evidence="3">Amidase</fullName>
        <ecNumber evidence="3">3.5.1.4</ecNumber>
    </submittedName>
</protein>
<dbReference type="InterPro" id="IPR023631">
    <property type="entry name" value="Amidase_dom"/>
</dbReference>
<dbReference type="SUPFAM" id="SSF75304">
    <property type="entry name" value="Amidase signature (AS) enzymes"/>
    <property type="match status" value="1"/>
</dbReference>
<evidence type="ECO:0000256" key="1">
    <source>
        <dbReference type="SAM" id="SignalP"/>
    </source>
</evidence>
<keyword evidence="1" id="KW-0732">Signal</keyword>
<dbReference type="InterPro" id="IPR036928">
    <property type="entry name" value="AS_sf"/>
</dbReference>